<dbReference type="GO" id="GO:0016874">
    <property type="term" value="F:ligase activity"/>
    <property type="evidence" value="ECO:0007669"/>
    <property type="project" value="UniProtKB-KW"/>
</dbReference>
<keyword evidence="4 5" id="KW-0472">Membrane</keyword>
<accession>A0ABU2ZTL5</accession>
<dbReference type="Proteomes" id="UP001253545">
    <property type="component" value="Unassembled WGS sequence"/>
</dbReference>
<dbReference type="Pfam" id="PF04932">
    <property type="entry name" value="Wzy_C"/>
    <property type="match status" value="1"/>
</dbReference>
<feature type="transmembrane region" description="Helical" evidence="5">
    <location>
        <begin position="200"/>
        <end position="217"/>
    </location>
</feature>
<dbReference type="PANTHER" id="PTHR37422:SF17">
    <property type="entry name" value="O-ANTIGEN LIGASE"/>
    <property type="match status" value="1"/>
</dbReference>
<reference evidence="7 8" key="1">
    <citation type="submission" date="2023-09" db="EMBL/GenBank/DDBJ databases">
        <authorList>
            <person name="Rey-Velasco X."/>
        </authorList>
    </citation>
    <scope>NUCLEOTIDE SEQUENCE [LARGE SCALE GENOMIC DNA]</scope>
    <source>
        <strain evidence="7 8">P117</strain>
    </source>
</reference>
<keyword evidence="3 5" id="KW-1133">Transmembrane helix</keyword>
<evidence type="ECO:0000313" key="8">
    <source>
        <dbReference type="Proteomes" id="UP001253545"/>
    </source>
</evidence>
<evidence type="ECO:0000256" key="2">
    <source>
        <dbReference type="ARBA" id="ARBA00022692"/>
    </source>
</evidence>
<gene>
    <name evidence="7" type="ORF">RM552_13905</name>
</gene>
<comment type="caution">
    <text evidence="7">The sequence shown here is derived from an EMBL/GenBank/DDBJ whole genome shotgun (WGS) entry which is preliminary data.</text>
</comment>
<feature type="transmembrane region" description="Helical" evidence="5">
    <location>
        <begin position="6"/>
        <end position="25"/>
    </location>
</feature>
<feature type="transmembrane region" description="Helical" evidence="5">
    <location>
        <begin position="262"/>
        <end position="280"/>
    </location>
</feature>
<evidence type="ECO:0000313" key="7">
    <source>
        <dbReference type="EMBL" id="MDT0595945.1"/>
    </source>
</evidence>
<proteinExistence type="predicted"/>
<evidence type="ECO:0000256" key="5">
    <source>
        <dbReference type="SAM" id="Phobius"/>
    </source>
</evidence>
<dbReference type="RefSeq" id="WP_311369462.1">
    <property type="nucleotide sequence ID" value="NZ_JAVRHX010000004.1"/>
</dbReference>
<feature type="transmembrane region" description="Helical" evidence="5">
    <location>
        <begin position="292"/>
        <end position="312"/>
    </location>
</feature>
<dbReference type="InterPro" id="IPR051533">
    <property type="entry name" value="WaaL-like"/>
</dbReference>
<evidence type="ECO:0000256" key="3">
    <source>
        <dbReference type="ARBA" id="ARBA00022989"/>
    </source>
</evidence>
<sequence>MFKVGGIGFGAVMNLFMLVVLFAVYNHTRFKIHRMSMLWIPLILIMLISIAYTPYPVLGLRSLLVVITYMAMFLIPFHFVKSQQHFMECLKIIVYSSFIPLLAVFYEFAFPEGSTNRNGFRLFSTFTHPNIFAFYLVTVVSVCFFAIKSEMFKYEIQFKRLCWIIMLFSLVCILGTKTRSAWAVVGLLVLVYGLFVEKRYLAYLALASTIALLVPSIQERVLDLFQGNDVDAFVNDYEALNSYAWRKVIWASAMEQFWERPWWGFGYEGFTYYSGAFFVIESDEGAGAHNTYVQLLFEIGIIGFIAFLWLLIPILKKLLELRRLAPENIIVFALFLAYCLIHYSDNVFDYLVFNWYFWFFIGAFLAYNRLEARGE</sequence>
<dbReference type="InterPro" id="IPR007016">
    <property type="entry name" value="O-antigen_ligase-rel_domated"/>
</dbReference>
<keyword evidence="2 5" id="KW-0812">Transmembrane</keyword>
<feature type="transmembrane region" description="Helical" evidence="5">
    <location>
        <begin position="61"/>
        <end position="80"/>
    </location>
</feature>
<evidence type="ECO:0000259" key="6">
    <source>
        <dbReference type="Pfam" id="PF04932"/>
    </source>
</evidence>
<keyword evidence="8" id="KW-1185">Reference proteome</keyword>
<dbReference type="PANTHER" id="PTHR37422">
    <property type="entry name" value="TEICHURONIC ACID BIOSYNTHESIS PROTEIN TUAE"/>
    <property type="match status" value="1"/>
</dbReference>
<dbReference type="EMBL" id="JAVRHX010000004">
    <property type="protein sequence ID" value="MDT0595945.1"/>
    <property type="molecule type" value="Genomic_DNA"/>
</dbReference>
<feature type="transmembrane region" description="Helical" evidence="5">
    <location>
        <begin position="161"/>
        <end position="194"/>
    </location>
</feature>
<feature type="transmembrane region" description="Helical" evidence="5">
    <location>
        <begin position="92"/>
        <end position="111"/>
    </location>
</feature>
<feature type="transmembrane region" description="Helical" evidence="5">
    <location>
        <begin position="131"/>
        <end position="149"/>
    </location>
</feature>
<feature type="domain" description="O-antigen ligase-related" evidence="6">
    <location>
        <begin position="165"/>
        <end position="308"/>
    </location>
</feature>
<feature type="transmembrane region" description="Helical" evidence="5">
    <location>
        <begin position="350"/>
        <end position="367"/>
    </location>
</feature>
<feature type="transmembrane region" description="Helical" evidence="5">
    <location>
        <begin position="324"/>
        <end position="344"/>
    </location>
</feature>
<name>A0ABU2ZTL5_9ALTE</name>
<evidence type="ECO:0000256" key="1">
    <source>
        <dbReference type="ARBA" id="ARBA00004141"/>
    </source>
</evidence>
<protein>
    <submittedName>
        <fullName evidence="7">O-antigen ligase family protein</fullName>
    </submittedName>
</protein>
<evidence type="ECO:0000256" key="4">
    <source>
        <dbReference type="ARBA" id="ARBA00023136"/>
    </source>
</evidence>
<feature type="transmembrane region" description="Helical" evidence="5">
    <location>
        <begin position="37"/>
        <end position="55"/>
    </location>
</feature>
<comment type="subcellular location">
    <subcellularLocation>
        <location evidence="1">Membrane</location>
        <topology evidence="1">Multi-pass membrane protein</topology>
    </subcellularLocation>
</comment>
<organism evidence="7 8">
    <name type="scientific">Glaciecola petra</name>
    <dbReference type="NCBI Taxonomy" id="3075602"/>
    <lineage>
        <taxon>Bacteria</taxon>
        <taxon>Pseudomonadati</taxon>
        <taxon>Pseudomonadota</taxon>
        <taxon>Gammaproteobacteria</taxon>
        <taxon>Alteromonadales</taxon>
        <taxon>Alteromonadaceae</taxon>
        <taxon>Glaciecola</taxon>
    </lineage>
</organism>
<keyword evidence="7" id="KW-0436">Ligase</keyword>